<proteinExistence type="predicted"/>
<keyword evidence="3" id="KW-1185">Reference proteome</keyword>
<accession>A0ABU2XRG2</accession>
<dbReference type="EMBL" id="JAVRFD010000027">
    <property type="protein sequence ID" value="MDT0548512.1"/>
    <property type="molecule type" value="Genomic_DNA"/>
</dbReference>
<evidence type="ECO:0000313" key="2">
    <source>
        <dbReference type="EMBL" id="MDT0548512.1"/>
    </source>
</evidence>
<comment type="caution">
    <text evidence="2">The sequence shown here is derived from an EMBL/GenBank/DDBJ whole genome shotgun (WGS) entry which is preliminary data.</text>
</comment>
<sequence>MREVPISVAGDAWFKSSYSGAGQTECVEAAFRTGGIAVRDSKDPESAVLAFSACAWGDFVAAVRRGQAAGGVQLG</sequence>
<reference evidence="2" key="1">
    <citation type="submission" date="2024-05" db="EMBL/GenBank/DDBJ databases">
        <title>30 novel species of actinomycetes from the DSMZ collection.</title>
        <authorList>
            <person name="Nouioui I."/>
        </authorList>
    </citation>
    <scope>NUCLEOTIDE SEQUENCE</scope>
    <source>
        <strain evidence="2">DSM 41529</strain>
    </source>
</reference>
<name>A0ABU2XRG2_9ACTN</name>
<dbReference type="RefSeq" id="WP_311729082.1">
    <property type="nucleotide sequence ID" value="NZ_JAVRFD010000027.1"/>
</dbReference>
<feature type="domain" description="DUF397" evidence="1">
    <location>
        <begin position="12"/>
        <end position="64"/>
    </location>
</feature>
<dbReference type="Pfam" id="PF04149">
    <property type="entry name" value="DUF397"/>
    <property type="match status" value="1"/>
</dbReference>
<evidence type="ECO:0000259" key="1">
    <source>
        <dbReference type="Pfam" id="PF04149"/>
    </source>
</evidence>
<evidence type="ECO:0000313" key="3">
    <source>
        <dbReference type="Proteomes" id="UP001180754"/>
    </source>
</evidence>
<protein>
    <submittedName>
        <fullName evidence="2">DUF397 domain-containing protein</fullName>
    </submittedName>
</protein>
<dbReference type="InterPro" id="IPR007278">
    <property type="entry name" value="DUF397"/>
</dbReference>
<dbReference type="Proteomes" id="UP001180754">
    <property type="component" value="Unassembled WGS sequence"/>
</dbReference>
<gene>
    <name evidence="2" type="ORF">RND15_38325</name>
</gene>
<organism evidence="2 3">
    <name type="scientific">Streptomyces lonegramiae</name>
    <dbReference type="NCBI Taxonomy" id="3075524"/>
    <lineage>
        <taxon>Bacteria</taxon>
        <taxon>Bacillati</taxon>
        <taxon>Actinomycetota</taxon>
        <taxon>Actinomycetes</taxon>
        <taxon>Kitasatosporales</taxon>
        <taxon>Streptomycetaceae</taxon>
        <taxon>Streptomyces</taxon>
    </lineage>
</organism>